<proteinExistence type="predicted"/>
<reference evidence="3" key="2">
    <citation type="journal article" date="2006" name="Mol. Biol. Evol.">
        <title>Evolution of the terminal regions of the Streptomyces linear chromosome.</title>
        <authorList>
            <person name="Choulet F."/>
            <person name="Aigle B."/>
            <person name="Gallois A."/>
            <person name="Mangenot S."/>
            <person name="Gerbaud C."/>
            <person name="Truong C."/>
            <person name="Francou F.X."/>
            <person name="Fourrier C."/>
            <person name="Guerineau M."/>
            <person name="Decaris B."/>
            <person name="Barbe V."/>
            <person name="Pernodet J.L."/>
            <person name="Leblond P."/>
        </authorList>
    </citation>
    <scope>NUCLEOTIDE SEQUENCE</scope>
    <source>
        <strain evidence="3">ATCC 23877</strain>
    </source>
</reference>
<dbReference type="PROSITE" id="PS51340">
    <property type="entry name" value="MOSC"/>
    <property type="match status" value="1"/>
</dbReference>
<dbReference type="SUPFAM" id="SSF50800">
    <property type="entry name" value="PK beta-barrel domain-like"/>
    <property type="match status" value="1"/>
</dbReference>
<evidence type="ECO:0000313" key="3">
    <source>
        <dbReference type="EMBL" id="CAJ88047.1"/>
    </source>
</evidence>
<dbReference type="GO" id="GO:0003824">
    <property type="term" value="F:catalytic activity"/>
    <property type="evidence" value="ECO:0007669"/>
    <property type="project" value="InterPro"/>
</dbReference>
<feature type="compositionally biased region" description="Polar residues" evidence="1">
    <location>
        <begin position="13"/>
        <end position="24"/>
    </location>
</feature>
<protein>
    <recommendedName>
        <fullName evidence="2">MOSC domain-containing protein</fullName>
    </recommendedName>
</protein>
<feature type="region of interest" description="Disordered" evidence="1">
    <location>
        <begin position="1"/>
        <end position="56"/>
    </location>
</feature>
<reference evidence="3" key="1">
    <citation type="journal article" date="2006" name="Microbiology (Mosc.)">
        <title>Multiple biosynthetic and uptake systems mediate siderophore-dependent iron acquisition in Streptomyces coelicolor A3(2) and Streptomyces ambofaciens ATCC 23877.</title>
        <authorList>
            <person name="Barona-Gomez F."/>
            <person name="Lautru S."/>
            <person name="Francou F.X."/>
            <person name="Leblond P."/>
            <person name="Pernodet J.L."/>
            <person name="Challis G.L."/>
        </authorList>
    </citation>
    <scope>NUCLEOTIDE SEQUENCE</scope>
    <source>
        <strain evidence="3">ATCC 23877</strain>
    </source>
</reference>
<gene>
    <name evidence="3" type="ORF">SAMR0337</name>
</gene>
<name>A0AC43_STRA7</name>
<dbReference type="GO" id="GO:0030170">
    <property type="term" value="F:pyridoxal phosphate binding"/>
    <property type="evidence" value="ECO:0007669"/>
    <property type="project" value="InterPro"/>
</dbReference>
<dbReference type="PANTHER" id="PTHR36930:SF1">
    <property type="entry name" value="MOSC DOMAIN-CONTAINING PROTEIN"/>
    <property type="match status" value="1"/>
</dbReference>
<dbReference type="InterPro" id="IPR005302">
    <property type="entry name" value="MoCF_Sase_C"/>
</dbReference>
<dbReference type="EMBL" id="AM238664">
    <property type="protein sequence ID" value="CAJ88047.1"/>
    <property type="molecule type" value="Genomic_DNA"/>
</dbReference>
<dbReference type="GO" id="GO:0030151">
    <property type="term" value="F:molybdenum ion binding"/>
    <property type="evidence" value="ECO:0007669"/>
    <property type="project" value="InterPro"/>
</dbReference>
<dbReference type="InterPro" id="IPR011037">
    <property type="entry name" value="Pyrv_Knase-like_insert_dom_sf"/>
</dbReference>
<accession>A0AC43</accession>
<evidence type="ECO:0000256" key="1">
    <source>
        <dbReference type="SAM" id="MobiDB-lite"/>
    </source>
</evidence>
<feature type="domain" description="MOSC" evidence="2">
    <location>
        <begin position="202"/>
        <end position="352"/>
    </location>
</feature>
<dbReference type="PANTHER" id="PTHR36930">
    <property type="entry name" value="METAL-SULFUR CLUSTER BIOSYNTHESIS PROTEINS YUAD-RELATED"/>
    <property type="match status" value="1"/>
</dbReference>
<sequence>MASPCPQWERPSRQPTSTAGSTSGRKLGTERPVNPASSPVDRISTANRPKPSDSHSLSHAWTLRRVCCSSRTLPSRIHRMTSGSALTAAMGATSSSRQRRRIKRGVSRVTIGSFWIADGLSAILTRKFRCTLSRRGRRIRSAAVPGSQSCGRAVPVRGTACGAWRRGRGLESWVILVIEEGARRMSGTVTAVSSNGEYTFTKPNRDSITLLAGLGVEGDVHAGVTVKHRSRVAQDPTQPNLRQVHLIHEELFAEVRAAGFEVLPGDLGENITTSGIDLLGLPVGTLLRIGDEAVLEVTGLRNPCLQIDNFQDGLLKQVVGRDEAGNIVRKAGIMSIVKNGGVVRPGDTIKVELPGGPHRPLERV</sequence>
<dbReference type="Gene3D" id="2.40.33.20">
    <property type="entry name" value="PK beta-barrel domain-like"/>
    <property type="match status" value="1"/>
</dbReference>
<dbReference type="InterPro" id="IPR052716">
    <property type="entry name" value="MOSC_domain"/>
</dbReference>
<dbReference type="Pfam" id="PF03473">
    <property type="entry name" value="MOSC"/>
    <property type="match status" value="1"/>
</dbReference>
<evidence type="ECO:0000259" key="2">
    <source>
        <dbReference type="PROSITE" id="PS51340"/>
    </source>
</evidence>
<dbReference type="AlphaFoldDB" id="A0AC43"/>
<organism evidence="3">
    <name type="scientific">Streptomyces ambofaciens (strain ATCC 23877 / 3486 / DSM 40053 / JCM 4204 / NBRC 12836 / NRRL B-2516)</name>
    <dbReference type="NCBI Taxonomy" id="278992"/>
    <lineage>
        <taxon>Bacteria</taxon>
        <taxon>Bacillati</taxon>
        <taxon>Actinomycetota</taxon>
        <taxon>Actinomycetes</taxon>
        <taxon>Kitasatosporales</taxon>
        <taxon>Streptomycetaceae</taxon>
        <taxon>Streptomyces</taxon>
    </lineage>
</organism>